<evidence type="ECO:0000313" key="2">
    <source>
        <dbReference type="Proteomes" id="UP000887540"/>
    </source>
</evidence>
<feature type="region of interest" description="Disordered" evidence="1">
    <location>
        <begin position="24"/>
        <end position="154"/>
    </location>
</feature>
<name>A0A914DWX0_9BILA</name>
<feature type="compositionally biased region" description="Polar residues" evidence="1">
    <location>
        <begin position="44"/>
        <end position="59"/>
    </location>
</feature>
<evidence type="ECO:0000256" key="1">
    <source>
        <dbReference type="SAM" id="MobiDB-lite"/>
    </source>
</evidence>
<feature type="region of interest" description="Disordered" evidence="1">
    <location>
        <begin position="271"/>
        <end position="295"/>
    </location>
</feature>
<dbReference type="AlphaFoldDB" id="A0A914DWX0"/>
<evidence type="ECO:0000313" key="3">
    <source>
        <dbReference type="WBParaSite" id="ACRNAN_scaffold4328.g25584.t2"/>
    </source>
</evidence>
<organism evidence="2 3">
    <name type="scientific">Acrobeloides nanus</name>
    <dbReference type="NCBI Taxonomy" id="290746"/>
    <lineage>
        <taxon>Eukaryota</taxon>
        <taxon>Metazoa</taxon>
        <taxon>Ecdysozoa</taxon>
        <taxon>Nematoda</taxon>
        <taxon>Chromadorea</taxon>
        <taxon>Rhabditida</taxon>
        <taxon>Tylenchina</taxon>
        <taxon>Cephalobomorpha</taxon>
        <taxon>Cephaloboidea</taxon>
        <taxon>Cephalobidae</taxon>
        <taxon>Acrobeloides</taxon>
    </lineage>
</organism>
<keyword evidence="2" id="KW-1185">Reference proteome</keyword>
<dbReference type="Proteomes" id="UP000887540">
    <property type="component" value="Unplaced"/>
</dbReference>
<protein>
    <submittedName>
        <fullName evidence="3">Uncharacterized protein</fullName>
    </submittedName>
</protein>
<dbReference type="WBParaSite" id="ACRNAN_scaffold4328.g25584.t2">
    <property type="protein sequence ID" value="ACRNAN_scaffold4328.g25584.t2"/>
    <property type="gene ID" value="ACRNAN_scaffold4328.g25584"/>
</dbReference>
<sequence length="322" mass="35591">MEAGLSVDQEAELREQKEAISKLMAKKSLNRSRSPVKEKYANLRNGSANNLFDVSNGNQEKNRSNGGDAYGEIQKPEDDLQSSATDESGSIESIPVSLESIQKPGIMTHDISSEIDMAQVESADATSASEPDDNDNEDLLDVSDTDGIKCRNPTPALEGEMNIIDSVLKQNNAEAMQAMEEAIQENEIGETNIDEKEIFNASLISSDQESFETVKVVEDNASTTGIHDIKQTNDFTNKPTFHSEDPQTPDVETPAQLNNRNQIYTLPSVLGYQAENKKSPNTLKQKSDLSESEDEEEIFKKHCKCDVIKKDPKMKTKVCNII</sequence>
<accession>A0A914DWX0</accession>
<feature type="compositionally biased region" description="Acidic residues" evidence="1">
    <location>
        <begin position="130"/>
        <end position="144"/>
    </location>
</feature>
<feature type="compositionally biased region" description="Polar residues" evidence="1">
    <location>
        <begin position="81"/>
        <end position="91"/>
    </location>
</feature>
<proteinExistence type="predicted"/>
<reference evidence="3" key="1">
    <citation type="submission" date="2022-11" db="UniProtKB">
        <authorList>
            <consortium name="WormBaseParasite"/>
        </authorList>
    </citation>
    <scope>IDENTIFICATION</scope>
</reference>